<dbReference type="PROSITE" id="PS01211">
    <property type="entry name" value="UPF0001"/>
    <property type="match status" value="1"/>
</dbReference>
<name>H8XVB3_FLAIG</name>
<dbReference type="FunFam" id="3.20.20.10:FF:000018">
    <property type="entry name" value="Pyridoxal phosphate homeostasis protein"/>
    <property type="match status" value="1"/>
</dbReference>
<dbReference type="HAMAP" id="MF_02087">
    <property type="entry name" value="PLP_homeostasis"/>
    <property type="match status" value="1"/>
</dbReference>
<dbReference type="OrthoDB" id="9804072at2"/>
<dbReference type="PATRIC" id="fig|1094466.5.peg.1098"/>
<keyword evidence="5" id="KW-0175">Coiled coil</keyword>
<feature type="domain" description="Alanine racemase N-terminal" evidence="6">
    <location>
        <begin position="3"/>
        <end position="220"/>
    </location>
</feature>
<evidence type="ECO:0000256" key="2">
    <source>
        <dbReference type="HAMAP-Rule" id="MF_02087"/>
    </source>
</evidence>
<dbReference type="STRING" id="1094466.KQS_05590"/>
<reference evidence="8" key="2">
    <citation type="submission" date="2012-03" db="EMBL/GenBank/DDBJ databases">
        <title>Complete genome sequence of Flavobacterium indicum GPTSA100-9T, isolated from warm spring water.</title>
        <authorList>
            <person name="Barbier P."/>
            <person name="Houel A."/>
            <person name="Loux V."/>
            <person name="Poulain J."/>
            <person name="Bernardet J.-F."/>
            <person name="Touchon M."/>
            <person name="Duchaud E."/>
        </authorList>
    </citation>
    <scope>NUCLEOTIDE SEQUENCE [LARGE SCALE GENOMIC DNA]</scope>
    <source>
        <strain evidence="8">DSM 17447 / CIP 109464 / GPTSA100-9</strain>
    </source>
</reference>
<dbReference type="GO" id="GO:0030170">
    <property type="term" value="F:pyridoxal phosphate binding"/>
    <property type="evidence" value="ECO:0007669"/>
    <property type="project" value="UniProtKB-UniRule"/>
</dbReference>
<protein>
    <recommendedName>
        <fullName evidence="2">Pyridoxal phosphate homeostasis protein</fullName>
        <shortName evidence="2">PLP homeostasis protein</shortName>
    </recommendedName>
</protein>
<dbReference type="InterPro" id="IPR011078">
    <property type="entry name" value="PyrdxlP_homeostasis"/>
</dbReference>
<dbReference type="KEGG" id="fin:KQS_05590"/>
<gene>
    <name evidence="7" type="ordered locus">KQS_05590</name>
</gene>
<sequence>MSITQNLTNIKSQLPEGVTLVAVSKTKPISDLMEAYNAGQRIFGENYVQELVDKHEQMPKDIEWHFIGHLQSRKAKLIAPFVSLIHGVDSLKLLEEINKQAQKNNRIVDCLLQVHIAEEESKFGLNEQELDEILKQVQNDNENFKNIRIVGLMGMATFTDNLNQIEKEFKQLKTIFDKYKQIDTMNIKLQSLSMGMSGDYQLAISCGSTMVRIGSSIFGNRSPLTPKGGN</sequence>
<feature type="modified residue" description="N6-(pyridoxal phosphate)lysine" evidence="2 3">
    <location>
        <position position="25"/>
    </location>
</feature>
<reference evidence="7 8" key="1">
    <citation type="journal article" date="2012" name="J. Bacteriol.">
        <title>Complete Genome Sequence of Flavobacterium indicum GPSTA100-9T, Isolated from Warm Spring Water.</title>
        <authorList>
            <person name="Barbier P."/>
            <person name="Houel A."/>
            <person name="Loux V."/>
            <person name="Poulain J."/>
            <person name="Bernardet J.F."/>
            <person name="Touchon M."/>
            <person name="Duchaud E."/>
        </authorList>
    </citation>
    <scope>NUCLEOTIDE SEQUENCE [LARGE SCALE GENOMIC DNA]</scope>
    <source>
        <strain evidence="8">DSM 17447 / CIP 109464 / GPTSA100-9</strain>
    </source>
</reference>
<organism evidence="7 8">
    <name type="scientific">Flavobacterium indicum (strain DSM 17447 / CIP 109464 / GPTSA100-9)</name>
    <dbReference type="NCBI Taxonomy" id="1094466"/>
    <lineage>
        <taxon>Bacteria</taxon>
        <taxon>Pseudomonadati</taxon>
        <taxon>Bacteroidota</taxon>
        <taxon>Flavobacteriia</taxon>
        <taxon>Flavobacteriales</taxon>
        <taxon>Flavobacteriaceae</taxon>
        <taxon>Flavobacterium</taxon>
    </lineage>
</organism>
<evidence type="ECO:0000256" key="5">
    <source>
        <dbReference type="SAM" id="Coils"/>
    </source>
</evidence>
<evidence type="ECO:0000259" key="6">
    <source>
        <dbReference type="Pfam" id="PF01168"/>
    </source>
</evidence>
<feature type="coiled-coil region" evidence="5">
    <location>
        <begin position="127"/>
        <end position="182"/>
    </location>
</feature>
<proteinExistence type="inferred from homology"/>
<dbReference type="PANTHER" id="PTHR10146:SF14">
    <property type="entry name" value="PYRIDOXAL PHOSPHATE HOMEOSTASIS PROTEIN"/>
    <property type="match status" value="1"/>
</dbReference>
<dbReference type="InterPro" id="IPR029066">
    <property type="entry name" value="PLP-binding_barrel"/>
</dbReference>
<dbReference type="AlphaFoldDB" id="H8XVB3"/>
<comment type="function">
    <text evidence="2">Pyridoxal 5'-phosphate (PLP)-binding protein, which is involved in PLP homeostasis.</text>
</comment>
<comment type="similarity">
    <text evidence="2 4">Belongs to the pyridoxal phosphate-binding protein YggS/PROSC family.</text>
</comment>
<dbReference type="InterPro" id="IPR001608">
    <property type="entry name" value="Ala_racemase_N"/>
</dbReference>
<evidence type="ECO:0000256" key="1">
    <source>
        <dbReference type="ARBA" id="ARBA00022898"/>
    </source>
</evidence>
<evidence type="ECO:0000313" key="8">
    <source>
        <dbReference type="Proteomes" id="UP000007599"/>
    </source>
</evidence>
<accession>H8XVB3</accession>
<dbReference type="HOGENOM" id="CLU_059988_1_3_10"/>
<dbReference type="NCBIfam" id="TIGR00044">
    <property type="entry name" value="YggS family pyridoxal phosphate-dependent enzyme"/>
    <property type="match status" value="1"/>
</dbReference>
<dbReference type="PIRSF" id="PIRSF004848">
    <property type="entry name" value="YBL036c_PLPDEIII"/>
    <property type="match status" value="1"/>
</dbReference>
<evidence type="ECO:0000313" key="7">
    <source>
        <dbReference type="EMBL" id="CCG53083.1"/>
    </source>
</evidence>
<dbReference type="eggNOG" id="COG0325">
    <property type="taxonomic scope" value="Bacteria"/>
</dbReference>
<dbReference type="Proteomes" id="UP000007599">
    <property type="component" value="Chromosome I"/>
</dbReference>
<evidence type="ECO:0000256" key="4">
    <source>
        <dbReference type="RuleBase" id="RU004514"/>
    </source>
</evidence>
<dbReference type="SUPFAM" id="SSF51419">
    <property type="entry name" value="PLP-binding barrel"/>
    <property type="match status" value="1"/>
</dbReference>
<dbReference type="Pfam" id="PF01168">
    <property type="entry name" value="Ala_racemase_N"/>
    <property type="match status" value="1"/>
</dbReference>
<keyword evidence="8" id="KW-1185">Reference proteome</keyword>
<keyword evidence="1 2" id="KW-0663">Pyridoxal phosphate</keyword>
<dbReference type="Gene3D" id="3.20.20.10">
    <property type="entry name" value="Alanine racemase"/>
    <property type="match status" value="1"/>
</dbReference>
<dbReference type="CDD" id="cd00635">
    <property type="entry name" value="PLPDE_III_YBL036c_like"/>
    <property type="match status" value="1"/>
</dbReference>
<dbReference type="RefSeq" id="WP_014388210.1">
    <property type="nucleotide sequence ID" value="NC_017025.1"/>
</dbReference>
<evidence type="ECO:0000256" key="3">
    <source>
        <dbReference type="PIRSR" id="PIRSR004848-1"/>
    </source>
</evidence>
<dbReference type="PANTHER" id="PTHR10146">
    <property type="entry name" value="PROLINE SYNTHETASE CO-TRANSCRIBED BACTERIAL HOMOLOG PROTEIN"/>
    <property type="match status" value="1"/>
</dbReference>
<dbReference type="EMBL" id="HE774682">
    <property type="protein sequence ID" value="CCG53083.1"/>
    <property type="molecule type" value="Genomic_DNA"/>
</dbReference>
<comment type="cofactor">
    <cofactor evidence="3">
        <name>pyridoxal 5'-phosphate</name>
        <dbReference type="ChEBI" id="CHEBI:597326"/>
    </cofactor>
</comment>